<dbReference type="Gene3D" id="3.40.50.300">
    <property type="entry name" value="P-loop containing nucleotide triphosphate hydrolases"/>
    <property type="match status" value="1"/>
</dbReference>
<comment type="caution">
    <text evidence="5">The sequence shown here is derived from an EMBL/GenBank/DDBJ whole genome shotgun (WGS) entry which is preliminary data.</text>
</comment>
<dbReference type="InterPro" id="IPR051120">
    <property type="entry name" value="ABC_AA/LPS_Transport"/>
</dbReference>
<gene>
    <name evidence="5" type="ORF">D7S86_20895</name>
</gene>
<name>A0A494XGS0_9BURK</name>
<dbReference type="RefSeq" id="WP_121088872.1">
    <property type="nucleotide sequence ID" value="NZ_RBZU01000010.1"/>
</dbReference>
<dbReference type="PROSITE" id="PS50893">
    <property type="entry name" value="ABC_TRANSPORTER_2"/>
    <property type="match status" value="1"/>
</dbReference>
<keyword evidence="3 5" id="KW-0067">ATP-binding</keyword>
<dbReference type="SUPFAM" id="SSF52540">
    <property type="entry name" value="P-loop containing nucleoside triphosphate hydrolases"/>
    <property type="match status" value="1"/>
</dbReference>
<dbReference type="Pfam" id="PF00005">
    <property type="entry name" value="ABC_tran"/>
    <property type="match status" value="1"/>
</dbReference>
<dbReference type="PANTHER" id="PTHR45772">
    <property type="entry name" value="CONSERVED COMPONENT OF ABC TRANSPORTER FOR NATURAL AMINO ACIDS-RELATED"/>
    <property type="match status" value="1"/>
</dbReference>
<dbReference type="InterPro" id="IPR003439">
    <property type="entry name" value="ABC_transporter-like_ATP-bd"/>
</dbReference>
<protein>
    <submittedName>
        <fullName evidence="5">ATP-binding cassette domain-containing protein</fullName>
    </submittedName>
</protein>
<dbReference type="PANTHER" id="PTHR45772:SF2">
    <property type="entry name" value="ABC TRANSPORTER ATP-BINDING PROTEIN"/>
    <property type="match status" value="1"/>
</dbReference>
<reference evidence="5 6" key="1">
    <citation type="submission" date="2018-10" db="EMBL/GenBank/DDBJ databases">
        <title>Robbsia sp. DHC34, isolated from soil.</title>
        <authorList>
            <person name="Gao Z.-H."/>
            <person name="Qiu L.-H."/>
        </authorList>
    </citation>
    <scope>NUCLEOTIDE SEQUENCE [LARGE SCALE GENOMIC DNA]</scope>
    <source>
        <strain evidence="5 6">DHC34</strain>
    </source>
</reference>
<dbReference type="AlphaFoldDB" id="A0A494XGS0"/>
<dbReference type="EMBL" id="RBZU01000010">
    <property type="protein sequence ID" value="RKP49738.1"/>
    <property type="molecule type" value="Genomic_DNA"/>
</dbReference>
<dbReference type="Proteomes" id="UP000270342">
    <property type="component" value="Unassembled WGS sequence"/>
</dbReference>
<sequence>MSVLTLEGVGYRAGRTEILQGVDLDVRDGEWHVLIGPNGAGKSTVFDVISGRQHAQTGRIVFDGHELRGLPPHAIRRRGLARAFQMSSLFDGLSVAQNLRIAALGAAHAHGGSDTLWQRVANRVDLAGETARLLDAIGLAAEREVRAAALPYAQRRLLELGIAFAGAPSLVLLDEPTAGMTRDEARHTVEMLRALAHETTLLIVEHDMSVVFEVAHRISVLAQGTVIATGAPDAIRANPHVHRVYAGAFDEAPR</sequence>
<keyword evidence="1" id="KW-0813">Transport</keyword>
<accession>A0A494XGS0</accession>
<evidence type="ECO:0000259" key="4">
    <source>
        <dbReference type="PROSITE" id="PS50893"/>
    </source>
</evidence>
<evidence type="ECO:0000256" key="2">
    <source>
        <dbReference type="ARBA" id="ARBA00022741"/>
    </source>
</evidence>
<keyword evidence="2" id="KW-0547">Nucleotide-binding</keyword>
<proteinExistence type="predicted"/>
<evidence type="ECO:0000256" key="1">
    <source>
        <dbReference type="ARBA" id="ARBA00022448"/>
    </source>
</evidence>
<evidence type="ECO:0000313" key="6">
    <source>
        <dbReference type="Proteomes" id="UP000270342"/>
    </source>
</evidence>
<organism evidence="5 6">
    <name type="scientific">Pararobbsia silviterrae</name>
    <dbReference type="NCBI Taxonomy" id="1792498"/>
    <lineage>
        <taxon>Bacteria</taxon>
        <taxon>Pseudomonadati</taxon>
        <taxon>Pseudomonadota</taxon>
        <taxon>Betaproteobacteria</taxon>
        <taxon>Burkholderiales</taxon>
        <taxon>Burkholderiaceae</taxon>
        <taxon>Pararobbsia</taxon>
    </lineage>
</organism>
<evidence type="ECO:0000256" key="3">
    <source>
        <dbReference type="ARBA" id="ARBA00022840"/>
    </source>
</evidence>
<feature type="domain" description="ABC transporter" evidence="4">
    <location>
        <begin position="4"/>
        <end position="248"/>
    </location>
</feature>
<keyword evidence="6" id="KW-1185">Reference proteome</keyword>
<dbReference type="GO" id="GO:0005524">
    <property type="term" value="F:ATP binding"/>
    <property type="evidence" value="ECO:0007669"/>
    <property type="project" value="UniProtKB-KW"/>
</dbReference>
<evidence type="ECO:0000313" key="5">
    <source>
        <dbReference type="EMBL" id="RKP49738.1"/>
    </source>
</evidence>
<dbReference type="GO" id="GO:0016887">
    <property type="term" value="F:ATP hydrolysis activity"/>
    <property type="evidence" value="ECO:0007669"/>
    <property type="project" value="InterPro"/>
</dbReference>
<dbReference type="InterPro" id="IPR027417">
    <property type="entry name" value="P-loop_NTPase"/>
</dbReference>
<dbReference type="OrthoDB" id="9806149at2"/>
<dbReference type="GO" id="GO:0005886">
    <property type="term" value="C:plasma membrane"/>
    <property type="evidence" value="ECO:0007669"/>
    <property type="project" value="TreeGrafter"/>
</dbReference>